<dbReference type="InterPro" id="IPR000515">
    <property type="entry name" value="MetI-like"/>
</dbReference>
<dbReference type="CDD" id="cd06261">
    <property type="entry name" value="TM_PBP2"/>
    <property type="match status" value="1"/>
</dbReference>
<comment type="subcellular location">
    <subcellularLocation>
        <location evidence="1 7">Cell membrane</location>
        <topology evidence="1 7">Multi-pass membrane protein</topology>
    </subcellularLocation>
</comment>
<feature type="transmembrane region" description="Helical" evidence="7">
    <location>
        <begin position="30"/>
        <end position="62"/>
    </location>
</feature>
<dbReference type="GO" id="GO:0055085">
    <property type="term" value="P:transmembrane transport"/>
    <property type="evidence" value="ECO:0007669"/>
    <property type="project" value="InterPro"/>
</dbReference>
<evidence type="ECO:0000256" key="1">
    <source>
        <dbReference type="ARBA" id="ARBA00004651"/>
    </source>
</evidence>
<keyword evidence="3" id="KW-1003">Cell membrane</keyword>
<dbReference type="PANTHER" id="PTHR43386">
    <property type="entry name" value="OLIGOPEPTIDE TRANSPORT SYSTEM PERMEASE PROTEIN APPC"/>
    <property type="match status" value="1"/>
</dbReference>
<proteinExistence type="inferred from homology"/>
<gene>
    <name evidence="10" type="ORF">DDE84_04055</name>
</gene>
<keyword evidence="6 7" id="KW-0472">Membrane</keyword>
<evidence type="ECO:0000256" key="5">
    <source>
        <dbReference type="ARBA" id="ARBA00022989"/>
    </source>
</evidence>
<feature type="transmembrane region" description="Helical" evidence="7">
    <location>
        <begin position="164"/>
        <end position="181"/>
    </location>
</feature>
<keyword evidence="2 7" id="KW-0813">Transport</keyword>
<dbReference type="AlphaFoldDB" id="A0A5N6S439"/>
<dbReference type="SUPFAM" id="SSF161098">
    <property type="entry name" value="MetI-like"/>
    <property type="match status" value="1"/>
</dbReference>
<dbReference type="EMBL" id="QDAG01000003">
    <property type="protein sequence ID" value="KAE8129250.1"/>
    <property type="molecule type" value="Genomic_DNA"/>
</dbReference>
<evidence type="ECO:0000313" key="10">
    <source>
        <dbReference type="EMBL" id="KAE8129250.1"/>
    </source>
</evidence>
<feature type="transmembrane region" description="Helical" evidence="7">
    <location>
        <begin position="102"/>
        <end position="130"/>
    </location>
</feature>
<evidence type="ECO:0000256" key="7">
    <source>
        <dbReference type="RuleBase" id="RU363032"/>
    </source>
</evidence>
<dbReference type="Proteomes" id="UP000325415">
    <property type="component" value="Unassembled WGS sequence"/>
</dbReference>
<feature type="domain" description="ABC transmembrane type-1" evidence="9">
    <location>
        <begin position="102"/>
        <end position="291"/>
    </location>
</feature>
<evidence type="ECO:0000256" key="3">
    <source>
        <dbReference type="ARBA" id="ARBA00022475"/>
    </source>
</evidence>
<protein>
    <submittedName>
        <fullName evidence="10">ABC transporter permease</fullName>
    </submittedName>
</protein>
<evidence type="ECO:0000256" key="8">
    <source>
        <dbReference type="SAM" id="MobiDB-lite"/>
    </source>
</evidence>
<name>A0A5N6S439_9BIFI</name>
<organism evidence="10 11">
    <name type="scientific">Bifidobacterium tibiigranuli</name>
    <dbReference type="NCBI Taxonomy" id="2172043"/>
    <lineage>
        <taxon>Bacteria</taxon>
        <taxon>Bacillati</taxon>
        <taxon>Actinomycetota</taxon>
        <taxon>Actinomycetes</taxon>
        <taxon>Bifidobacteriales</taxon>
        <taxon>Bifidobacteriaceae</taxon>
        <taxon>Bifidobacterium</taxon>
    </lineage>
</organism>
<evidence type="ECO:0000256" key="6">
    <source>
        <dbReference type="ARBA" id="ARBA00023136"/>
    </source>
</evidence>
<dbReference type="GO" id="GO:0005886">
    <property type="term" value="C:plasma membrane"/>
    <property type="evidence" value="ECO:0007669"/>
    <property type="project" value="UniProtKB-SubCell"/>
</dbReference>
<dbReference type="InterPro" id="IPR050366">
    <property type="entry name" value="BP-dependent_transpt_permease"/>
</dbReference>
<comment type="similarity">
    <text evidence="7">Belongs to the binding-protein-dependent transport system permease family.</text>
</comment>
<comment type="caution">
    <text evidence="10">The sequence shown here is derived from an EMBL/GenBank/DDBJ whole genome shotgun (WGS) entry which is preliminary data.</text>
</comment>
<dbReference type="InterPro" id="IPR035906">
    <property type="entry name" value="MetI-like_sf"/>
</dbReference>
<dbReference type="PANTHER" id="PTHR43386:SF1">
    <property type="entry name" value="D,D-DIPEPTIDE TRANSPORT SYSTEM PERMEASE PROTEIN DDPC-RELATED"/>
    <property type="match status" value="1"/>
</dbReference>
<reference evidence="10 11" key="1">
    <citation type="submission" date="2018-04" db="EMBL/GenBank/DDBJ databases">
        <authorList>
            <person name="Eckel V.P."/>
            <person name="Vogel R.F."/>
        </authorList>
    </citation>
    <scope>NUCLEOTIDE SEQUENCE [LARGE SCALE GENOMIC DNA]</scope>
    <source>
        <strain evidence="11">TMW 2.1764</strain>
    </source>
</reference>
<accession>A0A5N6S439</accession>
<sequence>MSKERTSEEDTGGDDAGEERMSGKPRMPHIAWHAFVARLTAARAVAIVWLVMLVVMVLYSYLAHIDAYGNDYQALSQAPSAAHLFGTDNLGRDVFARTMQGAIISATVGVTAVCIGFVCGLVLGMIAGYLKGTADTIVEFVCDVAFAVPPMLIISTIVALRGPSIMVIACAIGVFSIPMFTRMCRAATVPITSENYCLAARAQGAGLTRIIAREILPGVLPQVSAYAFTALAGAIVAEGSLSFIGFGLRPPTPSWGGLIAEGRTQLAAAPWVTLCPVAVLCLTIFSINTIKELFEPETNA</sequence>
<keyword evidence="5 7" id="KW-1133">Transmembrane helix</keyword>
<dbReference type="PROSITE" id="PS50928">
    <property type="entry name" value="ABC_TM1"/>
    <property type="match status" value="1"/>
</dbReference>
<evidence type="ECO:0000256" key="4">
    <source>
        <dbReference type="ARBA" id="ARBA00022692"/>
    </source>
</evidence>
<evidence type="ECO:0000313" key="11">
    <source>
        <dbReference type="Proteomes" id="UP000325415"/>
    </source>
</evidence>
<feature type="transmembrane region" description="Helical" evidence="7">
    <location>
        <begin position="223"/>
        <end position="248"/>
    </location>
</feature>
<feature type="transmembrane region" description="Helical" evidence="7">
    <location>
        <begin position="268"/>
        <end position="287"/>
    </location>
</feature>
<dbReference type="Gene3D" id="1.10.3720.10">
    <property type="entry name" value="MetI-like"/>
    <property type="match status" value="1"/>
</dbReference>
<keyword evidence="11" id="KW-1185">Reference proteome</keyword>
<feature type="transmembrane region" description="Helical" evidence="7">
    <location>
        <begin position="137"/>
        <end position="158"/>
    </location>
</feature>
<evidence type="ECO:0000259" key="9">
    <source>
        <dbReference type="PROSITE" id="PS50928"/>
    </source>
</evidence>
<evidence type="ECO:0000256" key="2">
    <source>
        <dbReference type="ARBA" id="ARBA00022448"/>
    </source>
</evidence>
<feature type="region of interest" description="Disordered" evidence="8">
    <location>
        <begin position="1"/>
        <end position="24"/>
    </location>
</feature>
<dbReference type="Pfam" id="PF00528">
    <property type="entry name" value="BPD_transp_1"/>
    <property type="match status" value="1"/>
</dbReference>
<keyword evidence="4 7" id="KW-0812">Transmembrane</keyword>